<proteinExistence type="predicted"/>
<dbReference type="NCBIfam" id="TIGR00792">
    <property type="entry name" value="gph"/>
    <property type="match status" value="1"/>
</dbReference>
<dbReference type="Pfam" id="PF13347">
    <property type="entry name" value="MFS_2"/>
    <property type="match status" value="1"/>
</dbReference>
<dbReference type="AlphaFoldDB" id="A0A1J5SLM5"/>
<dbReference type="InterPro" id="IPR036259">
    <property type="entry name" value="MFS_trans_sf"/>
</dbReference>
<feature type="transmembrane region" description="Helical" evidence="1">
    <location>
        <begin position="58"/>
        <end position="81"/>
    </location>
</feature>
<sequence length="478" mass="53300">MNVPAQTPSTDKVPLMEKLGFGIGELGNNLFWQFFMYFLLYFYTDIYKIAPGKSAAEVAGWMFAIVRFFDAFFDVTMGVIADRTNTRWGKYRPYLLFGALPFGLAGVLAFTTPHFGDTGKIVYAYITYTFLMMMYSLVAIPQNSLLGVLTPNTQERTVLSTYKFVFAFCAGLIVQFGTPYFVQFFGHGNEARGYQMTLVGYAAIAVCFFVICFLSIRERVSPPAHQKTNLKSDAADLLTNIPWIVLSLTTLATIMAIAVRSATFIYYFKYYVKDQTVNTVLFGVHKLTYAELLSAFLLLGTCVTIIGTMLVPFFTRLIGKKALYCVLIGGSGIATIAYYFIRPDQIGLIFLGQIFYSITLGPTSAVLWAMYADCADFSEWMHNRRATGLVYSAAIMAQKFGWTFGGWLPGIMLTYFGYIANTDLSQHTLHGILLMNSLIPALCSFVAAGLVLFYSLTDTRMQTIETELKTRRVAAAAA</sequence>
<name>A0A1J5SLM5_9ZZZZ</name>
<dbReference type="InterPro" id="IPR001927">
    <property type="entry name" value="Na/Gal_symport"/>
</dbReference>
<dbReference type="GO" id="GO:0005886">
    <property type="term" value="C:plasma membrane"/>
    <property type="evidence" value="ECO:0007669"/>
    <property type="project" value="TreeGrafter"/>
</dbReference>
<dbReference type="InterPro" id="IPR039672">
    <property type="entry name" value="MFS_2"/>
</dbReference>
<keyword evidence="1" id="KW-0812">Transmembrane</keyword>
<feature type="transmembrane region" description="Helical" evidence="1">
    <location>
        <begin position="432"/>
        <end position="454"/>
    </location>
</feature>
<protein>
    <submittedName>
        <fullName evidence="2">Inner membrane symporter YicJ</fullName>
    </submittedName>
</protein>
<organism evidence="2">
    <name type="scientific">mine drainage metagenome</name>
    <dbReference type="NCBI Taxonomy" id="410659"/>
    <lineage>
        <taxon>unclassified sequences</taxon>
        <taxon>metagenomes</taxon>
        <taxon>ecological metagenomes</taxon>
    </lineage>
</organism>
<gene>
    <name evidence="2" type="primary">yicJ_4</name>
    <name evidence="2" type="ORF">GALL_86040</name>
</gene>
<feature type="transmembrane region" description="Helical" evidence="1">
    <location>
        <begin position="237"/>
        <end position="268"/>
    </location>
</feature>
<feature type="transmembrane region" description="Helical" evidence="1">
    <location>
        <begin position="121"/>
        <end position="140"/>
    </location>
</feature>
<dbReference type="PANTHER" id="PTHR11328">
    <property type="entry name" value="MAJOR FACILITATOR SUPERFAMILY DOMAIN-CONTAINING PROTEIN"/>
    <property type="match status" value="1"/>
</dbReference>
<feature type="transmembrane region" description="Helical" evidence="1">
    <location>
        <begin position="400"/>
        <end position="420"/>
    </location>
</feature>
<feature type="transmembrane region" description="Helical" evidence="1">
    <location>
        <begin position="161"/>
        <end position="182"/>
    </location>
</feature>
<keyword evidence="1" id="KW-0472">Membrane</keyword>
<feature type="transmembrane region" description="Helical" evidence="1">
    <location>
        <begin position="347"/>
        <end position="371"/>
    </location>
</feature>
<comment type="caution">
    <text evidence="2">The sequence shown here is derived from an EMBL/GenBank/DDBJ whole genome shotgun (WGS) entry which is preliminary data.</text>
</comment>
<accession>A0A1J5SLM5</accession>
<keyword evidence="1" id="KW-1133">Transmembrane helix</keyword>
<dbReference type="EMBL" id="MLJW01000027">
    <property type="protein sequence ID" value="OIR09370.1"/>
    <property type="molecule type" value="Genomic_DNA"/>
</dbReference>
<dbReference type="SUPFAM" id="SSF103473">
    <property type="entry name" value="MFS general substrate transporter"/>
    <property type="match status" value="1"/>
</dbReference>
<dbReference type="GO" id="GO:0006814">
    <property type="term" value="P:sodium ion transport"/>
    <property type="evidence" value="ECO:0007669"/>
    <property type="project" value="InterPro"/>
</dbReference>
<evidence type="ECO:0000313" key="2">
    <source>
        <dbReference type="EMBL" id="OIR09370.1"/>
    </source>
</evidence>
<dbReference type="CDD" id="cd17332">
    <property type="entry name" value="MFS_MelB_like"/>
    <property type="match status" value="1"/>
</dbReference>
<reference evidence="2" key="1">
    <citation type="submission" date="2016-10" db="EMBL/GenBank/DDBJ databases">
        <title>Sequence of Gallionella enrichment culture.</title>
        <authorList>
            <person name="Poehlein A."/>
            <person name="Muehling M."/>
            <person name="Daniel R."/>
        </authorList>
    </citation>
    <scope>NUCLEOTIDE SEQUENCE</scope>
</reference>
<dbReference type="GO" id="GO:0008643">
    <property type="term" value="P:carbohydrate transport"/>
    <property type="evidence" value="ECO:0007669"/>
    <property type="project" value="InterPro"/>
</dbReference>
<feature type="transmembrane region" description="Helical" evidence="1">
    <location>
        <begin position="26"/>
        <end position="43"/>
    </location>
</feature>
<dbReference type="GO" id="GO:0015293">
    <property type="term" value="F:symporter activity"/>
    <property type="evidence" value="ECO:0007669"/>
    <property type="project" value="InterPro"/>
</dbReference>
<feature type="transmembrane region" description="Helical" evidence="1">
    <location>
        <begin position="93"/>
        <end position="115"/>
    </location>
</feature>
<feature type="transmembrane region" description="Helical" evidence="1">
    <location>
        <begin position="322"/>
        <end position="341"/>
    </location>
</feature>
<evidence type="ECO:0000256" key="1">
    <source>
        <dbReference type="SAM" id="Phobius"/>
    </source>
</evidence>
<dbReference type="PANTHER" id="PTHR11328:SF24">
    <property type="entry name" value="MAJOR FACILITATOR SUPERFAMILY (MFS) PROFILE DOMAIN-CONTAINING PROTEIN"/>
    <property type="match status" value="1"/>
</dbReference>
<feature type="transmembrane region" description="Helical" evidence="1">
    <location>
        <begin position="288"/>
        <end position="310"/>
    </location>
</feature>
<feature type="transmembrane region" description="Helical" evidence="1">
    <location>
        <begin position="194"/>
        <end position="216"/>
    </location>
</feature>
<dbReference type="Gene3D" id="1.20.1250.20">
    <property type="entry name" value="MFS general substrate transporter like domains"/>
    <property type="match status" value="1"/>
</dbReference>